<evidence type="ECO:0000313" key="9">
    <source>
        <dbReference type="EMBL" id="SMP25274.1"/>
    </source>
</evidence>
<dbReference type="EMBL" id="FXTY01000005">
    <property type="protein sequence ID" value="SMP25274.1"/>
    <property type="molecule type" value="Genomic_DNA"/>
</dbReference>
<feature type="domain" description="Histidine kinase" evidence="6">
    <location>
        <begin position="154"/>
        <end position="373"/>
    </location>
</feature>
<dbReference type="Gene3D" id="3.40.50.2300">
    <property type="match status" value="1"/>
</dbReference>
<dbReference type="InterPro" id="IPR001789">
    <property type="entry name" value="Sig_transdc_resp-reg_receiver"/>
</dbReference>
<protein>
    <recommendedName>
        <fullName evidence="2">histidine kinase</fullName>
        <ecNumber evidence="2">2.7.13.3</ecNumber>
    </recommendedName>
</protein>
<keyword evidence="4" id="KW-0902">Two-component regulatory system</keyword>
<keyword evidence="9" id="KW-0418">Kinase</keyword>
<feature type="modified residue" description="4-aspartylphosphate" evidence="5">
    <location>
        <position position="469"/>
    </location>
</feature>
<evidence type="ECO:0000259" key="7">
    <source>
        <dbReference type="PROSITE" id="PS50110"/>
    </source>
</evidence>
<feature type="domain" description="Response regulatory" evidence="7">
    <location>
        <begin position="420"/>
        <end position="539"/>
    </location>
</feature>
<evidence type="ECO:0000256" key="5">
    <source>
        <dbReference type="PROSITE-ProRule" id="PRU00169"/>
    </source>
</evidence>
<dbReference type="InterPro" id="IPR003661">
    <property type="entry name" value="HisK_dim/P_dom"/>
</dbReference>
<keyword evidence="10" id="KW-1185">Reference proteome</keyword>
<dbReference type="InterPro" id="IPR003594">
    <property type="entry name" value="HATPase_dom"/>
</dbReference>
<dbReference type="SUPFAM" id="SSF55785">
    <property type="entry name" value="PYP-like sensor domain (PAS domain)"/>
    <property type="match status" value="1"/>
</dbReference>
<dbReference type="Gene3D" id="3.30.565.10">
    <property type="entry name" value="Histidine kinase-like ATPase, C-terminal domain"/>
    <property type="match status" value="1"/>
</dbReference>
<organism evidence="9 10">
    <name type="scientific">Shimia sagamensis</name>
    <dbReference type="NCBI Taxonomy" id="1566352"/>
    <lineage>
        <taxon>Bacteria</taxon>
        <taxon>Pseudomonadati</taxon>
        <taxon>Pseudomonadota</taxon>
        <taxon>Alphaproteobacteria</taxon>
        <taxon>Rhodobacterales</taxon>
        <taxon>Roseobacteraceae</taxon>
    </lineage>
</organism>
<dbReference type="EC" id="2.7.13.3" evidence="2"/>
<dbReference type="InterPro" id="IPR036097">
    <property type="entry name" value="HisK_dim/P_sf"/>
</dbReference>
<dbReference type="InterPro" id="IPR035965">
    <property type="entry name" value="PAS-like_dom_sf"/>
</dbReference>
<dbReference type="InterPro" id="IPR000700">
    <property type="entry name" value="PAS-assoc_C"/>
</dbReference>
<evidence type="ECO:0000256" key="4">
    <source>
        <dbReference type="ARBA" id="ARBA00023012"/>
    </source>
</evidence>
<accession>A0ABY1P385</accession>
<dbReference type="PROSITE" id="PS50109">
    <property type="entry name" value="HIS_KIN"/>
    <property type="match status" value="1"/>
</dbReference>
<dbReference type="InterPro" id="IPR011006">
    <property type="entry name" value="CheY-like_superfamily"/>
</dbReference>
<dbReference type="PROSITE" id="PS50110">
    <property type="entry name" value="RESPONSE_REGULATORY"/>
    <property type="match status" value="1"/>
</dbReference>
<sequence length="545" mass="59292">MDQSRQIDPFALLNSVAFSVFVLEVCDDGMPRYVTANGPALEYAEVTLDQVVGKTALEVFGGVVGQRGLAHHLNVVAQAEEVTYEVPIPKGSRVALMRTTLTPLFNKDGKLTHLVGSSMDVSANKERDDALELTKIAKERAEQAVQAKERFLANVSHEIRTPMNGIMGMCELLRETALDEQQRLYSETIYHSANALLEIVNDVLDFSKIQSETISLHIEPFSLRTLISETVMLLSARADAKGLVLLEDYPSDVPDAFVGDGTRVRQVVLNLIGNAIKFTSEGHVCVGVTYVQGEPRPLRIAVSDTGAGIAPEDHEMVFSAFEQVDRPAMQREEGTGLGLAITRAVVERMGGKVSVYSARGEGATFKVCLGLPIAESQDVQAPPCCAPSPIKEDRPPQLDFELVVSPKPVADVPPSLQGVKVLVAEDNRTNQLVVKKMLAPTGADLAFVEDGQQAVRTYEAEAWDVVLMDLLMPVMGGLEATREIRAFEKGADRPACKIIALTANTQPSDIDASLEAGMDDFLSKPFRKHELLSIIDKEARLSEKA</sequence>
<dbReference type="SUPFAM" id="SSF55874">
    <property type="entry name" value="ATPase domain of HSP90 chaperone/DNA topoisomerase II/histidine kinase"/>
    <property type="match status" value="1"/>
</dbReference>
<dbReference type="SMART" id="SM00448">
    <property type="entry name" value="REC"/>
    <property type="match status" value="1"/>
</dbReference>
<keyword evidence="9" id="KW-0808">Transferase</keyword>
<dbReference type="Gene3D" id="3.30.450.20">
    <property type="entry name" value="PAS domain"/>
    <property type="match status" value="1"/>
</dbReference>
<dbReference type="GO" id="GO:0016301">
    <property type="term" value="F:kinase activity"/>
    <property type="evidence" value="ECO:0007669"/>
    <property type="project" value="UniProtKB-KW"/>
</dbReference>
<evidence type="ECO:0000259" key="8">
    <source>
        <dbReference type="PROSITE" id="PS50113"/>
    </source>
</evidence>
<dbReference type="CDD" id="cd16922">
    <property type="entry name" value="HATPase_EvgS-ArcB-TorS-like"/>
    <property type="match status" value="1"/>
</dbReference>
<dbReference type="Gene3D" id="1.10.287.130">
    <property type="match status" value="1"/>
</dbReference>
<dbReference type="SMART" id="SM00387">
    <property type="entry name" value="HATPase_c"/>
    <property type="match status" value="1"/>
</dbReference>
<dbReference type="PANTHER" id="PTHR45339">
    <property type="entry name" value="HYBRID SIGNAL TRANSDUCTION HISTIDINE KINASE J"/>
    <property type="match status" value="1"/>
</dbReference>
<feature type="domain" description="PAC" evidence="8">
    <location>
        <begin position="80"/>
        <end position="133"/>
    </location>
</feature>
<comment type="caution">
    <text evidence="9">The sequence shown here is derived from an EMBL/GenBank/DDBJ whole genome shotgun (WGS) entry which is preliminary data.</text>
</comment>
<dbReference type="SUPFAM" id="SSF47384">
    <property type="entry name" value="Homodimeric domain of signal transducing histidine kinase"/>
    <property type="match status" value="1"/>
</dbReference>
<dbReference type="PROSITE" id="PS50113">
    <property type="entry name" value="PAC"/>
    <property type="match status" value="1"/>
</dbReference>
<comment type="catalytic activity">
    <reaction evidence="1">
        <text>ATP + protein L-histidine = ADP + protein N-phospho-L-histidine.</text>
        <dbReference type="EC" id="2.7.13.3"/>
    </reaction>
</comment>
<keyword evidence="3 5" id="KW-0597">Phosphoprotein</keyword>
<dbReference type="InterPro" id="IPR004358">
    <property type="entry name" value="Sig_transdc_His_kin-like_C"/>
</dbReference>
<dbReference type="SMART" id="SM00388">
    <property type="entry name" value="HisKA"/>
    <property type="match status" value="1"/>
</dbReference>
<dbReference type="RefSeq" id="WP_283426497.1">
    <property type="nucleotide sequence ID" value="NZ_FXTY01000005.1"/>
</dbReference>
<evidence type="ECO:0000256" key="1">
    <source>
        <dbReference type="ARBA" id="ARBA00000085"/>
    </source>
</evidence>
<name>A0ABY1P385_9RHOB</name>
<gene>
    <name evidence="9" type="ORF">SAMN06265373_10575</name>
</gene>
<dbReference type="PANTHER" id="PTHR45339:SF1">
    <property type="entry name" value="HYBRID SIGNAL TRANSDUCTION HISTIDINE KINASE J"/>
    <property type="match status" value="1"/>
</dbReference>
<dbReference type="InterPro" id="IPR036890">
    <property type="entry name" value="HATPase_C_sf"/>
</dbReference>
<dbReference type="Pfam" id="PF00512">
    <property type="entry name" value="HisKA"/>
    <property type="match status" value="1"/>
</dbReference>
<dbReference type="SUPFAM" id="SSF52172">
    <property type="entry name" value="CheY-like"/>
    <property type="match status" value="1"/>
</dbReference>
<dbReference type="PRINTS" id="PR00344">
    <property type="entry name" value="BCTRLSENSOR"/>
</dbReference>
<reference evidence="9 10" key="1">
    <citation type="submission" date="2017-05" db="EMBL/GenBank/DDBJ databases">
        <authorList>
            <person name="Varghese N."/>
            <person name="Submissions S."/>
        </authorList>
    </citation>
    <scope>NUCLEOTIDE SEQUENCE [LARGE SCALE GENOMIC DNA]</scope>
    <source>
        <strain evidence="9 10">DSM 29734</strain>
    </source>
</reference>
<dbReference type="InterPro" id="IPR013656">
    <property type="entry name" value="PAS_4"/>
</dbReference>
<dbReference type="Pfam" id="PF02518">
    <property type="entry name" value="HATPase_c"/>
    <property type="match status" value="1"/>
</dbReference>
<dbReference type="Pfam" id="PF00072">
    <property type="entry name" value="Response_reg"/>
    <property type="match status" value="1"/>
</dbReference>
<evidence type="ECO:0000256" key="2">
    <source>
        <dbReference type="ARBA" id="ARBA00012438"/>
    </source>
</evidence>
<proteinExistence type="predicted"/>
<dbReference type="Pfam" id="PF08448">
    <property type="entry name" value="PAS_4"/>
    <property type="match status" value="1"/>
</dbReference>
<evidence type="ECO:0000313" key="10">
    <source>
        <dbReference type="Proteomes" id="UP001157961"/>
    </source>
</evidence>
<dbReference type="CDD" id="cd17546">
    <property type="entry name" value="REC_hyHK_CKI1_RcsC-like"/>
    <property type="match status" value="1"/>
</dbReference>
<dbReference type="CDD" id="cd00082">
    <property type="entry name" value="HisKA"/>
    <property type="match status" value="1"/>
</dbReference>
<dbReference type="Proteomes" id="UP001157961">
    <property type="component" value="Unassembled WGS sequence"/>
</dbReference>
<evidence type="ECO:0000256" key="3">
    <source>
        <dbReference type="ARBA" id="ARBA00022553"/>
    </source>
</evidence>
<evidence type="ECO:0000259" key="6">
    <source>
        <dbReference type="PROSITE" id="PS50109"/>
    </source>
</evidence>
<dbReference type="InterPro" id="IPR005467">
    <property type="entry name" value="His_kinase_dom"/>
</dbReference>